<gene>
    <name evidence="2" type="ORF">L596_028754</name>
</gene>
<sequence length="162" mass="18044">MSRLVCFFVLLALTHLVVDACSSMSTTTAKANEKRSVDEVFEDDVSKNVLTSDVSSDNIDGIHAEIHTNIPFENEEQAKGIANYLESQLGLASWFLNVHADDLKQAERVIEEENGSVKITYNLKKKGGCSNAHTIGDLAIDYMSEIEKVDIECEGEKKQYKR</sequence>
<dbReference type="EMBL" id="AZBU02000011">
    <property type="protein sequence ID" value="TKR61672.1"/>
    <property type="molecule type" value="Genomic_DNA"/>
</dbReference>
<keyword evidence="3" id="KW-1185">Reference proteome</keyword>
<protein>
    <submittedName>
        <fullName evidence="2">Uncharacterized protein</fullName>
    </submittedName>
</protein>
<organism evidence="2 3">
    <name type="scientific">Steinernema carpocapsae</name>
    <name type="common">Entomopathogenic nematode</name>
    <dbReference type="NCBI Taxonomy" id="34508"/>
    <lineage>
        <taxon>Eukaryota</taxon>
        <taxon>Metazoa</taxon>
        <taxon>Ecdysozoa</taxon>
        <taxon>Nematoda</taxon>
        <taxon>Chromadorea</taxon>
        <taxon>Rhabditida</taxon>
        <taxon>Tylenchina</taxon>
        <taxon>Panagrolaimomorpha</taxon>
        <taxon>Strongyloidoidea</taxon>
        <taxon>Steinernematidae</taxon>
        <taxon>Steinernema</taxon>
    </lineage>
</organism>
<evidence type="ECO:0000313" key="3">
    <source>
        <dbReference type="Proteomes" id="UP000298663"/>
    </source>
</evidence>
<evidence type="ECO:0000256" key="1">
    <source>
        <dbReference type="SAM" id="SignalP"/>
    </source>
</evidence>
<reference evidence="2 3" key="1">
    <citation type="journal article" date="2015" name="Genome Biol.">
        <title>Comparative genomics of Steinernema reveals deeply conserved gene regulatory networks.</title>
        <authorList>
            <person name="Dillman A.R."/>
            <person name="Macchietto M."/>
            <person name="Porter C.F."/>
            <person name="Rogers A."/>
            <person name="Williams B."/>
            <person name="Antoshechkin I."/>
            <person name="Lee M.M."/>
            <person name="Goodwin Z."/>
            <person name="Lu X."/>
            <person name="Lewis E.E."/>
            <person name="Goodrich-Blair H."/>
            <person name="Stock S.P."/>
            <person name="Adams B.J."/>
            <person name="Sternberg P.W."/>
            <person name="Mortazavi A."/>
        </authorList>
    </citation>
    <scope>NUCLEOTIDE SEQUENCE [LARGE SCALE GENOMIC DNA]</scope>
    <source>
        <strain evidence="2 3">ALL</strain>
    </source>
</reference>
<feature type="signal peptide" evidence="1">
    <location>
        <begin position="1"/>
        <end position="20"/>
    </location>
</feature>
<dbReference type="AlphaFoldDB" id="A0A4U5LZE5"/>
<reference evidence="2 3" key="2">
    <citation type="journal article" date="2019" name="G3 (Bethesda)">
        <title>Hybrid Assembly of the Genome of the Entomopathogenic Nematode Steinernema carpocapsae Identifies the X-Chromosome.</title>
        <authorList>
            <person name="Serra L."/>
            <person name="Macchietto M."/>
            <person name="Macias-Munoz A."/>
            <person name="McGill C.J."/>
            <person name="Rodriguez I.M."/>
            <person name="Rodriguez B."/>
            <person name="Murad R."/>
            <person name="Mortazavi A."/>
        </authorList>
    </citation>
    <scope>NUCLEOTIDE SEQUENCE [LARGE SCALE GENOMIC DNA]</scope>
    <source>
        <strain evidence="2 3">ALL</strain>
    </source>
</reference>
<dbReference type="Proteomes" id="UP000298663">
    <property type="component" value="Unassembled WGS sequence"/>
</dbReference>
<proteinExistence type="predicted"/>
<keyword evidence="1" id="KW-0732">Signal</keyword>
<comment type="caution">
    <text evidence="2">The sequence shown here is derived from an EMBL/GenBank/DDBJ whole genome shotgun (WGS) entry which is preliminary data.</text>
</comment>
<accession>A0A4U5LZE5</accession>
<dbReference type="InterPro" id="IPR035126">
    <property type="entry name" value="SCVP"/>
</dbReference>
<evidence type="ECO:0000313" key="2">
    <source>
        <dbReference type="EMBL" id="TKR61672.1"/>
    </source>
</evidence>
<feature type="chain" id="PRO_5020360204" evidence="1">
    <location>
        <begin position="21"/>
        <end position="162"/>
    </location>
</feature>
<name>A0A4U5LZE5_STECR</name>
<dbReference type="Pfam" id="PF17619">
    <property type="entry name" value="SCVP"/>
    <property type="match status" value="1"/>
</dbReference>